<name>A0A382M092_9ZZZZ</name>
<proteinExistence type="predicted"/>
<dbReference type="Gene3D" id="3.10.620.30">
    <property type="match status" value="1"/>
</dbReference>
<sequence>GNGNSIYACNIGVGNCTDYHSYFMSLSRTMDIPARFHMGFSIPNGVSGQVDGYHCWADYYVKGEGWYPIDISEADKNPKKEDYFFEKLDYNRVEFSTGRDLDLYNYKKHINFFIYPLVEGTTFIKSFNYRNI</sequence>
<organism evidence="2">
    <name type="scientific">marine metagenome</name>
    <dbReference type="NCBI Taxonomy" id="408172"/>
    <lineage>
        <taxon>unclassified sequences</taxon>
        <taxon>metagenomes</taxon>
        <taxon>ecological metagenomes</taxon>
    </lineage>
</organism>
<gene>
    <name evidence="2" type="ORF">METZ01_LOCUS295258</name>
</gene>
<dbReference type="PANTHER" id="PTHR38339:SF1">
    <property type="entry name" value="TRANSGLUTAMINASE-LIKE DOMAIN-CONTAINING PROTEIN"/>
    <property type="match status" value="1"/>
</dbReference>
<dbReference type="SMART" id="SM00460">
    <property type="entry name" value="TGc"/>
    <property type="match status" value="1"/>
</dbReference>
<dbReference type="Pfam" id="PF01841">
    <property type="entry name" value="Transglut_core"/>
    <property type="match status" value="1"/>
</dbReference>
<dbReference type="PANTHER" id="PTHR38339">
    <property type="entry name" value="TRANSGLUTAMINASE DOMAIN PROTEIN"/>
    <property type="match status" value="1"/>
</dbReference>
<dbReference type="InterPro" id="IPR002931">
    <property type="entry name" value="Transglutaminase-like"/>
</dbReference>
<feature type="domain" description="Transglutaminase-like" evidence="1">
    <location>
        <begin position="8"/>
        <end position="73"/>
    </location>
</feature>
<reference evidence="2" key="1">
    <citation type="submission" date="2018-05" db="EMBL/GenBank/DDBJ databases">
        <authorList>
            <person name="Lanie J.A."/>
            <person name="Ng W.-L."/>
            <person name="Kazmierczak K.M."/>
            <person name="Andrzejewski T.M."/>
            <person name="Davidsen T.M."/>
            <person name="Wayne K.J."/>
            <person name="Tettelin H."/>
            <person name="Glass J.I."/>
            <person name="Rusch D."/>
            <person name="Podicherti R."/>
            <person name="Tsui H.-C.T."/>
            <person name="Winkler M.E."/>
        </authorList>
    </citation>
    <scope>NUCLEOTIDE SEQUENCE</scope>
</reference>
<dbReference type="SUPFAM" id="SSF54001">
    <property type="entry name" value="Cysteine proteinases"/>
    <property type="match status" value="1"/>
</dbReference>
<protein>
    <recommendedName>
        <fullName evidence="1">Transglutaminase-like domain-containing protein</fullName>
    </recommendedName>
</protein>
<evidence type="ECO:0000313" key="2">
    <source>
        <dbReference type="EMBL" id="SVC42404.1"/>
    </source>
</evidence>
<feature type="non-terminal residue" evidence="2">
    <location>
        <position position="1"/>
    </location>
</feature>
<evidence type="ECO:0000259" key="1">
    <source>
        <dbReference type="SMART" id="SM00460"/>
    </source>
</evidence>
<dbReference type="AlphaFoldDB" id="A0A382M092"/>
<accession>A0A382M092</accession>
<dbReference type="InterPro" id="IPR038765">
    <property type="entry name" value="Papain-like_cys_pep_sf"/>
</dbReference>
<dbReference type="EMBL" id="UINC01090448">
    <property type="protein sequence ID" value="SVC42404.1"/>
    <property type="molecule type" value="Genomic_DNA"/>
</dbReference>